<dbReference type="InterPro" id="IPR036390">
    <property type="entry name" value="WH_DNA-bd_sf"/>
</dbReference>
<evidence type="ECO:0000259" key="1">
    <source>
        <dbReference type="PROSITE" id="PS50995"/>
    </source>
</evidence>
<evidence type="ECO:0000313" key="3">
    <source>
        <dbReference type="Proteomes" id="UP000629025"/>
    </source>
</evidence>
<dbReference type="RefSeq" id="WP_188749796.1">
    <property type="nucleotide sequence ID" value="NZ_BMIJ01000006.1"/>
</dbReference>
<keyword evidence="3" id="KW-1185">Reference proteome</keyword>
<comment type="caution">
    <text evidence="2">The sequence shown here is derived from an EMBL/GenBank/DDBJ whole genome shotgun (WGS) entry which is preliminary data.</text>
</comment>
<name>A0ABQ1KM15_9GAMM</name>
<dbReference type="InterPro" id="IPR036388">
    <property type="entry name" value="WH-like_DNA-bd_sf"/>
</dbReference>
<dbReference type="PANTHER" id="PTHR33164:SF105">
    <property type="entry name" value="TRANSCRIPTIONAL REPRESSOR PROTEIN-RELATED"/>
    <property type="match status" value="1"/>
</dbReference>
<dbReference type="InterPro" id="IPR039422">
    <property type="entry name" value="MarR/SlyA-like"/>
</dbReference>
<protein>
    <submittedName>
        <fullName evidence="2">MarR family transcriptional regulator</fullName>
    </submittedName>
</protein>
<dbReference type="SMART" id="SM00347">
    <property type="entry name" value="HTH_MARR"/>
    <property type="match status" value="1"/>
</dbReference>
<dbReference type="Gene3D" id="1.10.10.10">
    <property type="entry name" value="Winged helix-like DNA-binding domain superfamily/Winged helix DNA-binding domain"/>
    <property type="match status" value="1"/>
</dbReference>
<reference evidence="3" key="1">
    <citation type="journal article" date="2019" name="Int. J. Syst. Evol. Microbiol.">
        <title>The Global Catalogue of Microorganisms (GCM) 10K type strain sequencing project: providing services to taxonomists for standard genome sequencing and annotation.</title>
        <authorList>
            <consortium name="The Broad Institute Genomics Platform"/>
            <consortium name="The Broad Institute Genome Sequencing Center for Infectious Disease"/>
            <person name="Wu L."/>
            <person name="Ma J."/>
        </authorList>
    </citation>
    <scope>NUCLEOTIDE SEQUENCE [LARGE SCALE GENOMIC DNA]</scope>
    <source>
        <strain evidence="3">CGMCC 1.15341</strain>
    </source>
</reference>
<dbReference type="EMBL" id="BMIJ01000006">
    <property type="protein sequence ID" value="GGC01954.1"/>
    <property type="molecule type" value="Genomic_DNA"/>
</dbReference>
<dbReference type="PANTHER" id="PTHR33164">
    <property type="entry name" value="TRANSCRIPTIONAL REGULATOR, MARR FAMILY"/>
    <property type="match status" value="1"/>
</dbReference>
<dbReference type="InterPro" id="IPR000835">
    <property type="entry name" value="HTH_MarR-typ"/>
</dbReference>
<dbReference type="Proteomes" id="UP000629025">
    <property type="component" value="Unassembled WGS sequence"/>
</dbReference>
<gene>
    <name evidence="2" type="ORF">GCM10011352_30160</name>
</gene>
<dbReference type="SUPFAM" id="SSF46785">
    <property type="entry name" value="Winged helix' DNA-binding domain"/>
    <property type="match status" value="1"/>
</dbReference>
<feature type="domain" description="HTH marR-type" evidence="1">
    <location>
        <begin position="7"/>
        <end position="138"/>
    </location>
</feature>
<dbReference type="PROSITE" id="PS50995">
    <property type="entry name" value="HTH_MARR_2"/>
    <property type="match status" value="1"/>
</dbReference>
<sequence>MLTELDEICLAHCLRSADRVVSQLYNESLAPLGLRITQFSLLRALHLLGSCNASRLGEVLVLEQASVSRGLQPLIRDGYVQAAEGEDKRERVLRLTREGEALYQQALEPWQHAQAQFRQHLGEHKSEQLVAFSRCIAAMK</sequence>
<organism evidence="2 3">
    <name type="scientific">Marinobacterium zhoushanense</name>
    <dbReference type="NCBI Taxonomy" id="1679163"/>
    <lineage>
        <taxon>Bacteria</taxon>
        <taxon>Pseudomonadati</taxon>
        <taxon>Pseudomonadota</taxon>
        <taxon>Gammaproteobacteria</taxon>
        <taxon>Oceanospirillales</taxon>
        <taxon>Oceanospirillaceae</taxon>
        <taxon>Marinobacterium</taxon>
    </lineage>
</organism>
<dbReference type="Pfam" id="PF12802">
    <property type="entry name" value="MarR_2"/>
    <property type="match status" value="1"/>
</dbReference>
<proteinExistence type="predicted"/>
<evidence type="ECO:0000313" key="2">
    <source>
        <dbReference type="EMBL" id="GGC01954.1"/>
    </source>
</evidence>
<accession>A0ABQ1KM15</accession>